<organism evidence="1 2">
    <name type="scientific">Mucilaginibacter ximonensis</name>
    <dbReference type="NCBI Taxonomy" id="538021"/>
    <lineage>
        <taxon>Bacteria</taxon>
        <taxon>Pseudomonadati</taxon>
        <taxon>Bacteroidota</taxon>
        <taxon>Sphingobacteriia</taxon>
        <taxon>Sphingobacteriales</taxon>
        <taxon>Sphingobacteriaceae</taxon>
        <taxon>Mucilaginibacter</taxon>
    </lineage>
</organism>
<keyword evidence="2" id="KW-1185">Reference proteome</keyword>
<dbReference type="EMBL" id="JBHUPD010000003">
    <property type="protein sequence ID" value="MFD2874056.1"/>
    <property type="molecule type" value="Genomic_DNA"/>
</dbReference>
<reference evidence="2" key="1">
    <citation type="journal article" date="2019" name="Int. J. Syst. Evol. Microbiol.">
        <title>The Global Catalogue of Microorganisms (GCM) 10K type strain sequencing project: providing services to taxonomists for standard genome sequencing and annotation.</title>
        <authorList>
            <consortium name="The Broad Institute Genomics Platform"/>
            <consortium name="The Broad Institute Genome Sequencing Center for Infectious Disease"/>
            <person name="Wu L."/>
            <person name="Ma J."/>
        </authorList>
    </citation>
    <scope>NUCLEOTIDE SEQUENCE [LARGE SCALE GENOMIC DNA]</scope>
    <source>
        <strain evidence="2">KCTC 22437</strain>
    </source>
</reference>
<sequence>MIRFIDLRGQIYLDDDPCFAWFTTICDRFHTFNDNQHWNSLESFISDYKAQAAVQDIADPLERYLRLIPEGYFLEMKESESDGVYTVKMTDTYYKHLLKNEDSDTTNEKSAGSINNPASDYYPNHGRFNCNGDYIWPTGEVTRKEEPVLDQSGIVAYIRQSLEGNYDKIDFFENDNAISIRVWKNKNYVDYLFDCNKLENSIPSLLDSTFNTIKEKLDELGSYEQND</sequence>
<gene>
    <name evidence="1" type="ORF">ACFS5N_16355</name>
</gene>
<proteinExistence type="predicted"/>
<name>A0ABW5YFM2_9SPHI</name>
<accession>A0ABW5YFM2</accession>
<dbReference type="RefSeq" id="WP_377187982.1">
    <property type="nucleotide sequence ID" value="NZ_JBHUPD010000003.1"/>
</dbReference>
<dbReference type="Proteomes" id="UP001597557">
    <property type="component" value="Unassembled WGS sequence"/>
</dbReference>
<comment type="caution">
    <text evidence="1">The sequence shown here is derived from an EMBL/GenBank/DDBJ whole genome shotgun (WGS) entry which is preliminary data.</text>
</comment>
<evidence type="ECO:0000313" key="2">
    <source>
        <dbReference type="Proteomes" id="UP001597557"/>
    </source>
</evidence>
<evidence type="ECO:0000313" key="1">
    <source>
        <dbReference type="EMBL" id="MFD2874056.1"/>
    </source>
</evidence>
<protein>
    <submittedName>
        <fullName evidence="1">Uncharacterized protein</fullName>
    </submittedName>
</protein>